<dbReference type="RefSeq" id="WP_209592707.1">
    <property type="nucleotide sequence ID" value="NZ_JAGJCF010000001.1"/>
</dbReference>
<comment type="caution">
    <text evidence="2">The sequence shown here is derived from an EMBL/GenBank/DDBJ whole genome shotgun (WGS) entry which is preliminary data.</text>
</comment>
<evidence type="ECO:0000256" key="1">
    <source>
        <dbReference type="SAM" id="MobiDB-lite"/>
    </source>
</evidence>
<protein>
    <submittedName>
        <fullName evidence="2">Uncharacterized protein</fullName>
    </submittedName>
</protein>
<sequence length="80" mass="8842">MSGPRDLSQGRKPFERANPTEAIGAKSHFTFEPSGRGYVLIIHRRGQPVETIRVETEGALNRERRRLSDEGLIGLNAGAL</sequence>
<proteinExistence type="predicted"/>
<evidence type="ECO:0000313" key="3">
    <source>
        <dbReference type="Proteomes" id="UP000678276"/>
    </source>
</evidence>
<evidence type="ECO:0000313" key="2">
    <source>
        <dbReference type="EMBL" id="MBP0614293.1"/>
    </source>
</evidence>
<feature type="region of interest" description="Disordered" evidence="1">
    <location>
        <begin position="1"/>
        <end position="22"/>
    </location>
</feature>
<keyword evidence="3" id="KW-1185">Reference proteome</keyword>
<accession>A0ABS4BC05</accession>
<reference evidence="2 3" key="1">
    <citation type="submission" date="2021-04" db="EMBL/GenBank/DDBJ databases">
        <title>Whole genome sequence of Jiella sp. KSK16Y-1.</title>
        <authorList>
            <person name="Tuo L."/>
        </authorList>
    </citation>
    <scope>NUCLEOTIDE SEQUENCE [LARGE SCALE GENOMIC DNA]</scope>
    <source>
        <strain evidence="2 3">KSK16Y-1</strain>
    </source>
</reference>
<dbReference type="Proteomes" id="UP000678276">
    <property type="component" value="Unassembled WGS sequence"/>
</dbReference>
<dbReference type="EMBL" id="JAGJCF010000001">
    <property type="protein sequence ID" value="MBP0614293.1"/>
    <property type="molecule type" value="Genomic_DNA"/>
</dbReference>
<name>A0ABS4BC05_9HYPH</name>
<organism evidence="2 3">
    <name type="scientific">Jiella mangrovi</name>
    <dbReference type="NCBI Taxonomy" id="2821407"/>
    <lineage>
        <taxon>Bacteria</taxon>
        <taxon>Pseudomonadati</taxon>
        <taxon>Pseudomonadota</taxon>
        <taxon>Alphaproteobacteria</taxon>
        <taxon>Hyphomicrobiales</taxon>
        <taxon>Aurantimonadaceae</taxon>
        <taxon>Jiella</taxon>
    </lineage>
</organism>
<gene>
    <name evidence="2" type="ORF">J6595_01660</name>
</gene>